<evidence type="ECO:0000259" key="2">
    <source>
        <dbReference type="PROSITE" id="PS00028"/>
    </source>
</evidence>
<dbReference type="InterPro" id="IPR013087">
    <property type="entry name" value="Znf_C2H2_type"/>
</dbReference>
<reference evidence="3" key="1">
    <citation type="submission" date="2025-08" db="UniProtKB">
        <authorList>
            <consortium name="Ensembl"/>
        </authorList>
    </citation>
    <scope>IDENTIFICATION</scope>
</reference>
<dbReference type="SUPFAM" id="SSF57667">
    <property type="entry name" value="beta-beta-alpha zinc fingers"/>
    <property type="match status" value="1"/>
</dbReference>
<dbReference type="Ensembl" id="ENSSRHT00000042598.1">
    <property type="protein sequence ID" value="ENSSRHP00000041419.1"/>
    <property type="gene ID" value="ENSSRHG00000021008.1"/>
</dbReference>
<dbReference type="Gene3D" id="3.30.160.60">
    <property type="entry name" value="Classic Zinc Finger"/>
    <property type="match status" value="1"/>
</dbReference>
<dbReference type="PANTHER" id="PTHR47034">
    <property type="entry name" value="ZINC FINGER TRANSCRIPTION FACTOR TRPS1"/>
    <property type="match status" value="1"/>
</dbReference>
<dbReference type="Proteomes" id="UP000472270">
    <property type="component" value="Unassembled WGS sequence"/>
</dbReference>
<dbReference type="AlphaFoldDB" id="A0A673IR44"/>
<feature type="region of interest" description="Disordered" evidence="1">
    <location>
        <begin position="122"/>
        <end position="144"/>
    </location>
</feature>
<dbReference type="GO" id="GO:0005634">
    <property type="term" value="C:nucleus"/>
    <property type="evidence" value="ECO:0007669"/>
    <property type="project" value="InterPro"/>
</dbReference>
<evidence type="ECO:0000313" key="4">
    <source>
        <dbReference type="Proteomes" id="UP000472270"/>
    </source>
</evidence>
<proteinExistence type="predicted"/>
<dbReference type="InterPro" id="IPR028440">
    <property type="entry name" value="TRPS1"/>
</dbReference>
<dbReference type="GO" id="GO:0003700">
    <property type="term" value="F:DNA-binding transcription factor activity"/>
    <property type="evidence" value="ECO:0007669"/>
    <property type="project" value="InterPro"/>
</dbReference>
<evidence type="ECO:0000313" key="3">
    <source>
        <dbReference type="Ensembl" id="ENSSRHP00000041419.1"/>
    </source>
</evidence>
<feature type="compositionally biased region" description="Basic and acidic residues" evidence="1">
    <location>
        <begin position="166"/>
        <end position="175"/>
    </location>
</feature>
<dbReference type="PANTHER" id="PTHR47034:SF2">
    <property type="entry name" value="IKAROS FAMILY ZINC FINGER 4"/>
    <property type="match status" value="1"/>
</dbReference>
<name>A0A673IR44_9TELE</name>
<feature type="compositionally biased region" description="Basic and acidic residues" evidence="1">
    <location>
        <begin position="198"/>
        <end position="217"/>
    </location>
</feature>
<organism evidence="3 4">
    <name type="scientific">Sinocyclocheilus rhinocerous</name>
    <dbReference type="NCBI Taxonomy" id="307959"/>
    <lineage>
        <taxon>Eukaryota</taxon>
        <taxon>Metazoa</taxon>
        <taxon>Chordata</taxon>
        <taxon>Craniata</taxon>
        <taxon>Vertebrata</taxon>
        <taxon>Euteleostomi</taxon>
        <taxon>Actinopterygii</taxon>
        <taxon>Neopterygii</taxon>
        <taxon>Teleostei</taxon>
        <taxon>Ostariophysi</taxon>
        <taxon>Cypriniformes</taxon>
        <taxon>Cyprinidae</taxon>
        <taxon>Cyprininae</taxon>
        <taxon>Sinocyclocheilus</taxon>
    </lineage>
</organism>
<feature type="domain" description="C2H2-type" evidence="2">
    <location>
        <begin position="252"/>
        <end position="272"/>
    </location>
</feature>
<feature type="compositionally biased region" description="Polar residues" evidence="1">
    <location>
        <begin position="176"/>
        <end position="191"/>
    </location>
</feature>
<dbReference type="PROSITE" id="PS00028">
    <property type="entry name" value="ZINC_FINGER_C2H2_1"/>
    <property type="match status" value="1"/>
</dbReference>
<keyword evidence="4" id="KW-1185">Reference proteome</keyword>
<reference evidence="3" key="2">
    <citation type="submission" date="2025-09" db="UniProtKB">
        <authorList>
            <consortium name="Ensembl"/>
        </authorList>
    </citation>
    <scope>IDENTIFICATION</scope>
</reference>
<dbReference type="InterPro" id="IPR036236">
    <property type="entry name" value="Znf_C2H2_sf"/>
</dbReference>
<feature type="region of interest" description="Disordered" evidence="1">
    <location>
        <begin position="160"/>
        <end position="236"/>
    </location>
</feature>
<accession>A0A673IR44</accession>
<evidence type="ECO:0000256" key="1">
    <source>
        <dbReference type="SAM" id="MobiDB-lite"/>
    </source>
</evidence>
<sequence>MTSALSFSLCRIISNIYQTLVIVYRGNLYRAIIIVINLLPSPTRAVRSNSGAALLCVLPLLGKQLYKEAREAVNTIKIVLVIHMRLNISEAPYELDPNPDKEGDILLSHPEGDPAALAGMRGRFLRGPRGGSNDVDPSHSLRMPPHSAWQRLNCAGGISMGLAGREAGEGHEDVPSTRSRAASPSNGYQDSTDTESMAEEHPSHAKETDMEGDREKGVPGGLPTKVSPRSPPAREAMQVVDGEGRLVRSFRCEHCRIFFLDHVMFTIHMGCHGFRQPFECNICGHRNQDRYEFSSHIVRGEHQVG</sequence>
<protein>
    <submittedName>
        <fullName evidence="3">IKAROS family zinc finger 4</fullName>
    </submittedName>
</protein>
<dbReference type="SMART" id="SM00355">
    <property type="entry name" value="ZnF_C2H2"/>
    <property type="match status" value="2"/>
</dbReference>